<sequence length="125" mass="14002">MHAVCMQCKLPPAPYSAASLSQPMQKRYWRQPYYFQKITSILVHEAVIEQGMGVPSTRIDVIWGAHFDRQADIPGASGSIAFLSRLRTTTDTARGERKPSQSHTCTHARMRPHYSIRKSNSGGEA</sequence>
<gene>
    <name evidence="2" type="ORF">EGYM00163_LOCUS30885</name>
</gene>
<accession>A0A7S4FYZ0</accession>
<evidence type="ECO:0000313" key="2">
    <source>
        <dbReference type="EMBL" id="CAE0819715.1"/>
    </source>
</evidence>
<dbReference type="AlphaFoldDB" id="A0A7S4FYZ0"/>
<dbReference type="EMBL" id="HBJA01088705">
    <property type="protein sequence ID" value="CAE0819715.1"/>
    <property type="molecule type" value="Transcribed_RNA"/>
</dbReference>
<reference evidence="2" key="1">
    <citation type="submission" date="2021-01" db="EMBL/GenBank/DDBJ databases">
        <authorList>
            <person name="Corre E."/>
            <person name="Pelletier E."/>
            <person name="Niang G."/>
            <person name="Scheremetjew M."/>
            <person name="Finn R."/>
            <person name="Kale V."/>
            <person name="Holt S."/>
            <person name="Cochrane G."/>
            <person name="Meng A."/>
            <person name="Brown T."/>
            <person name="Cohen L."/>
        </authorList>
    </citation>
    <scope>NUCLEOTIDE SEQUENCE</scope>
    <source>
        <strain evidence="2">CCMP1594</strain>
    </source>
</reference>
<feature type="compositionally biased region" description="Basic residues" evidence="1">
    <location>
        <begin position="106"/>
        <end position="116"/>
    </location>
</feature>
<protein>
    <submittedName>
        <fullName evidence="2">Uncharacterized protein</fullName>
    </submittedName>
</protein>
<proteinExistence type="predicted"/>
<feature type="region of interest" description="Disordered" evidence="1">
    <location>
        <begin position="89"/>
        <end position="125"/>
    </location>
</feature>
<name>A0A7S4FYZ0_9EUGL</name>
<evidence type="ECO:0000256" key="1">
    <source>
        <dbReference type="SAM" id="MobiDB-lite"/>
    </source>
</evidence>
<organism evidence="2">
    <name type="scientific">Eutreptiella gymnastica</name>
    <dbReference type="NCBI Taxonomy" id="73025"/>
    <lineage>
        <taxon>Eukaryota</taxon>
        <taxon>Discoba</taxon>
        <taxon>Euglenozoa</taxon>
        <taxon>Euglenida</taxon>
        <taxon>Spirocuta</taxon>
        <taxon>Euglenophyceae</taxon>
        <taxon>Eutreptiales</taxon>
        <taxon>Eutreptiaceae</taxon>
        <taxon>Eutreptiella</taxon>
    </lineage>
</organism>